<organism evidence="12">
    <name type="scientific">Taenia asiatica</name>
    <name type="common">Asian tapeworm</name>
    <dbReference type="NCBI Taxonomy" id="60517"/>
    <lineage>
        <taxon>Eukaryota</taxon>
        <taxon>Metazoa</taxon>
        <taxon>Spiralia</taxon>
        <taxon>Lophotrochozoa</taxon>
        <taxon>Platyhelminthes</taxon>
        <taxon>Cestoda</taxon>
        <taxon>Eucestoda</taxon>
        <taxon>Cyclophyllidea</taxon>
        <taxon>Taeniidae</taxon>
        <taxon>Taenia</taxon>
    </lineage>
</organism>
<evidence type="ECO:0000313" key="10">
    <source>
        <dbReference type="EMBL" id="VDK41669.1"/>
    </source>
</evidence>
<dbReference type="UniPathway" id="UPA00070">
    <property type="reaction ID" value="UER00119"/>
</dbReference>
<evidence type="ECO:0000256" key="2">
    <source>
        <dbReference type="ARBA" id="ARBA00011971"/>
    </source>
</evidence>
<dbReference type="OrthoDB" id="10263753at2759"/>
<dbReference type="Pfam" id="PF00215">
    <property type="entry name" value="OMPdecase"/>
    <property type="match status" value="1"/>
</dbReference>
<dbReference type="PANTHER" id="PTHR19278:SF9">
    <property type="entry name" value="URIDINE 5'-MONOPHOSPHATE SYNTHASE"/>
    <property type="match status" value="1"/>
</dbReference>
<dbReference type="WBParaSite" id="TASK_0000906701-mRNA-1">
    <property type="protein sequence ID" value="TASK_0000906701-mRNA-1"/>
    <property type="gene ID" value="TASK_0000906701"/>
</dbReference>
<dbReference type="PANTHER" id="PTHR19278">
    <property type="entry name" value="OROTATE PHOSPHORIBOSYLTRANSFERASE"/>
    <property type="match status" value="1"/>
</dbReference>
<gene>
    <name evidence="10" type="ORF">TASK_LOCUS9068</name>
</gene>
<evidence type="ECO:0000259" key="9">
    <source>
        <dbReference type="Pfam" id="PF00215"/>
    </source>
</evidence>
<dbReference type="InterPro" id="IPR004467">
    <property type="entry name" value="Or_phspho_trans_dom"/>
</dbReference>
<reference evidence="12" key="1">
    <citation type="submission" date="2017-02" db="UniProtKB">
        <authorList>
            <consortium name="WormBaseParasite"/>
        </authorList>
    </citation>
    <scope>IDENTIFICATION</scope>
</reference>
<name>A0A0R3WE43_TAEAS</name>
<evidence type="ECO:0000256" key="1">
    <source>
        <dbReference type="ARBA" id="ARBA00004889"/>
    </source>
</evidence>
<dbReference type="InterPro" id="IPR011060">
    <property type="entry name" value="RibuloseP-bd_barrel"/>
</dbReference>
<dbReference type="Pfam" id="PF00156">
    <property type="entry name" value="Pribosyltran"/>
    <property type="match status" value="1"/>
</dbReference>
<comment type="pathway">
    <text evidence="1">Pyrimidine metabolism; UMP biosynthesis via de novo pathway; UMP from orotate: step 1/2.</text>
</comment>
<dbReference type="InterPro" id="IPR029057">
    <property type="entry name" value="PRTase-like"/>
</dbReference>
<dbReference type="GO" id="GO:0004588">
    <property type="term" value="F:orotate phosphoribosyltransferase activity"/>
    <property type="evidence" value="ECO:0007669"/>
    <property type="project" value="UniProtKB-EC"/>
</dbReference>
<dbReference type="SUPFAM" id="SSF51366">
    <property type="entry name" value="Ribulose-phoshate binding barrel"/>
    <property type="match status" value="1"/>
</dbReference>
<feature type="region of interest" description="Disordered" evidence="7">
    <location>
        <begin position="235"/>
        <end position="281"/>
    </location>
</feature>
<feature type="compositionally biased region" description="Low complexity" evidence="7">
    <location>
        <begin position="266"/>
        <end position="277"/>
    </location>
</feature>
<dbReference type="InterPro" id="IPR001754">
    <property type="entry name" value="OMPdeCOase_dom"/>
</dbReference>
<keyword evidence="5" id="KW-0665">Pyrimidine biosynthesis</keyword>
<dbReference type="EC" id="2.4.2.10" evidence="2"/>
<evidence type="ECO:0000256" key="5">
    <source>
        <dbReference type="ARBA" id="ARBA00022975"/>
    </source>
</evidence>
<evidence type="ECO:0000313" key="12">
    <source>
        <dbReference type="WBParaSite" id="TASK_0000906701-mRNA-1"/>
    </source>
</evidence>
<keyword evidence="3" id="KW-0328">Glycosyltransferase</keyword>
<dbReference type="EMBL" id="UYRS01018976">
    <property type="protein sequence ID" value="VDK41669.1"/>
    <property type="molecule type" value="Genomic_DNA"/>
</dbReference>
<evidence type="ECO:0000259" key="8">
    <source>
        <dbReference type="Pfam" id="PF00156"/>
    </source>
</evidence>
<dbReference type="GO" id="GO:0004590">
    <property type="term" value="F:orotidine-5'-phosphate decarboxylase activity"/>
    <property type="evidence" value="ECO:0007669"/>
    <property type="project" value="InterPro"/>
</dbReference>
<evidence type="ECO:0000256" key="7">
    <source>
        <dbReference type="SAM" id="MobiDB-lite"/>
    </source>
</evidence>
<dbReference type="Gene3D" id="3.20.20.70">
    <property type="entry name" value="Aldolase class I"/>
    <property type="match status" value="1"/>
</dbReference>
<protein>
    <recommendedName>
        <fullName evidence="2">orotate phosphoribosyltransferase</fullName>
        <ecNumber evidence="2">2.4.2.10</ecNumber>
    </recommendedName>
</protein>
<sequence>MTLDDEEEFSPEILNQFDLVCTQFATGCAPEVCNGSHPGNHPMPIIQNQRGSGSCNSQQSKPRGPVFRLSRKTTFGRICSWTPVQPSSPSTGESYKIEIERLKREVGALREELYVKVGELASLKEASSRSTNARLEVIRKLEAQLASERAESTKTIAALNSQLAFREADYQLVSTELTQAKMMQSCQGLLEDEPSTSFSQVAGNVSPASALLTSIAEGVDARIAKRGGCFPRPVSPLMTRVTPSKRPRLWSDELDCGTSAGGNGSGTTSNSPSPTITRQGGVKVRSLRPFFRLPPLNLAEEAQSPPTPCKQIVLRDVMADDLVAPTPPPPPPPLPSPQKLRFRLRHGGGPSRNSDLCQILGRLTLLSREIRCLPRDPKSPGRAVIEATDEERGLAERDFFSGLSRLSLAVEGCVDPGKCLNECITLVLPQIRIRLQEYVNFFRLYRQCVFDHTFTQKMQRDGPIEFESNSPDSSGIIDLVRLDENPFAGAPASQLVSIPSRIEGNTQSAAVNVEVVEPSTWTESTALQANEGILACLRAIDLFFVYAHRHDDVDVTKLANLVIEMLNDLAAMLSLKPVDEEATLNSLPALWMSRLACIIHQCLHLACRFVLEFNRMSDQDKCDNAPSWLPSILNVYLLVACEMCSRRPLEEAPVLLPALRLLTYLLEGGRLDPPEHSAAASSSSSNSAFSWWTSGGDAEALELLKRLQELGMSLDQTDRSFLSSPTFHISSKIPPQEQLGCPLHILCRLVHFRQSILDQGNVQQLCRLLNEFSMFARAMTSTKRWTRCANCPCTLEVYKALIGCLTQALHTLLLTHGDDTFQLITDRIPGFFIIISRLSRLSDDNADLVHPELVEELHDFDTSPQFNSMESNTMYAQVPSCPVIDDATRCELAHRLFRLGALNFSGVRLRTGEISPVYFDIRLTMSDPALLQDIARYMYRMVTNATDDRFDLITGVPAAAIALATVISIQNNLPMILTRKAAKDYGTKKMIEGVWKAGEDVLVVEDVVTYGDSIAETVSLLRSSGLRVKHAVVVVERQQGASQNLLENYNVHLHALLSFDDILNILSTNGLIPVERVHIARTFIAGCQFDRRQLTEKSVINFCPPLASRLSEIMALKVSKTCLLIDLPLPSEHLLQVVKDAAPRIAALEICLNLVDDTFPQLAVQLRDLADRHKFLLIANHKVTDDKCTDESHLSLYRWADIVIVHALLGSGILNALRRLNKASPDRTIGALLIADVEYKSSLMEAAYTEECIELAKKNADVVVGFVASHPLDSISLPTSPEGDVVPSVIYKTLPEHSHIGEEVNGRINGYCNGSTMATAFEGSRVGVLRTTCLSALKEGKVDAL</sequence>
<dbReference type="SUPFAM" id="SSF53271">
    <property type="entry name" value="PRTase-like"/>
    <property type="match status" value="1"/>
</dbReference>
<evidence type="ECO:0000256" key="3">
    <source>
        <dbReference type="ARBA" id="ARBA00022676"/>
    </source>
</evidence>
<reference evidence="10 11" key="2">
    <citation type="submission" date="2018-11" db="EMBL/GenBank/DDBJ databases">
        <authorList>
            <consortium name="Pathogen Informatics"/>
        </authorList>
    </citation>
    <scope>NUCLEOTIDE SEQUENCE [LARGE SCALE GENOMIC DNA]</scope>
</reference>
<dbReference type="InterPro" id="IPR013785">
    <property type="entry name" value="Aldolase_TIM"/>
</dbReference>
<dbReference type="GO" id="GO:0044205">
    <property type="term" value="P:'de novo' UMP biosynthetic process"/>
    <property type="evidence" value="ECO:0007669"/>
    <property type="project" value="UniProtKB-UniPathway"/>
</dbReference>
<dbReference type="InterPro" id="IPR023031">
    <property type="entry name" value="OPRT"/>
</dbReference>
<dbReference type="Gene3D" id="3.40.50.2020">
    <property type="match status" value="1"/>
</dbReference>
<dbReference type="GO" id="GO:0006207">
    <property type="term" value="P:'de novo' pyrimidine nucleobase biosynthetic process"/>
    <property type="evidence" value="ECO:0007669"/>
    <property type="project" value="InterPro"/>
</dbReference>
<evidence type="ECO:0000256" key="6">
    <source>
        <dbReference type="ARBA" id="ARBA00023239"/>
    </source>
</evidence>
<evidence type="ECO:0000313" key="11">
    <source>
        <dbReference type="Proteomes" id="UP000282613"/>
    </source>
</evidence>
<dbReference type="NCBIfam" id="TIGR00336">
    <property type="entry name" value="pyrE"/>
    <property type="match status" value="1"/>
</dbReference>
<feature type="domain" description="Phosphoribosyltransferase" evidence="8">
    <location>
        <begin position="928"/>
        <end position="1041"/>
    </location>
</feature>
<dbReference type="InterPro" id="IPR000836">
    <property type="entry name" value="PRTase_dom"/>
</dbReference>
<evidence type="ECO:0000256" key="4">
    <source>
        <dbReference type="ARBA" id="ARBA00022679"/>
    </source>
</evidence>
<keyword evidence="11" id="KW-1185">Reference proteome</keyword>
<dbReference type="HAMAP" id="MF_01208">
    <property type="entry name" value="PyrE"/>
    <property type="match status" value="1"/>
</dbReference>
<proteinExistence type="inferred from homology"/>
<dbReference type="STRING" id="60517.A0A0R3WE43"/>
<dbReference type="Proteomes" id="UP000282613">
    <property type="component" value="Unassembled WGS sequence"/>
</dbReference>
<accession>A0A0R3WE43</accession>
<keyword evidence="4" id="KW-0808">Transferase</keyword>
<feature type="domain" description="Orotidine 5'-phosphate decarboxylase" evidence="9">
    <location>
        <begin position="1125"/>
        <end position="1272"/>
    </location>
</feature>
<dbReference type="CDD" id="cd06223">
    <property type="entry name" value="PRTases_typeI"/>
    <property type="match status" value="1"/>
</dbReference>
<keyword evidence="6" id="KW-0456">Lyase</keyword>